<organism evidence="2 3">
    <name type="scientific">Mycena maculata</name>
    <dbReference type="NCBI Taxonomy" id="230809"/>
    <lineage>
        <taxon>Eukaryota</taxon>
        <taxon>Fungi</taxon>
        <taxon>Dikarya</taxon>
        <taxon>Basidiomycota</taxon>
        <taxon>Agaricomycotina</taxon>
        <taxon>Agaricomycetes</taxon>
        <taxon>Agaricomycetidae</taxon>
        <taxon>Agaricales</taxon>
        <taxon>Marasmiineae</taxon>
        <taxon>Mycenaceae</taxon>
        <taxon>Mycena</taxon>
    </lineage>
</organism>
<feature type="region of interest" description="Disordered" evidence="1">
    <location>
        <begin position="15"/>
        <end position="41"/>
    </location>
</feature>
<keyword evidence="3" id="KW-1185">Reference proteome</keyword>
<accession>A0AAD7JQ54</accession>
<evidence type="ECO:0000313" key="3">
    <source>
        <dbReference type="Proteomes" id="UP001215280"/>
    </source>
</evidence>
<protein>
    <submittedName>
        <fullName evidence="2">Uncharacterized protein</fullName>
    </submittedName>
</protein>
<dbReference type="Proteomes" id="UP001215280">
    <property type="component" value="Unassembled WGS sequence"/>
</dbReference>
<feature type="region of interest" description="Disordered" evidence="1">
    <location>
        <begin position="127"/>
        <end position="146"/>
    </location>
</feature>
<gene>
    <name evidence="2" type="ORF">DFH07DRAFT_1058114</name>
</gene>
<reference evidence="2" key="1">
    <citation type="submission" date="2023-03" db="EMBL/GenBank/DDBJ databases">
        <title>Massive genome expansion in bonnet fungi (Mycena s.s.) driven by repeated elements and novel gene families across ecological guilds.</title>
        <authorList>
            <consortium name="Lawrence Berkeley National Laboratory"/>
            <person name="Harder C.B."/>
            <person name="Miyauchi S."/>
            <person name="Viragh M."/>
            <person name="Kuo A."/>
            <person name="Thoen E."/>
            <person name="Andreopoulos B."/>
            <person name="Lu D."/>
            <person name="Skrede I."/>
            <person name="Drula E."/>
            <person name="Henrissat B."/>
            <person name="Morin E."/>
            <person name="Kohler A."/>
            <person name="Barry K."/>
            <person name="LaButti K."/>
            <person name="Morin E."/>
            <person name="Salamov A."/>
            <person name="Lipzen A."/>
            <person name="Mereny Z."/>
            <person name="Hegedus B."/>
            <person name="Baldrian P."/>
            <person name="Stursova M."/>
            <person name="Weitz H."/>
            <person name="Taylor A."/>
            <person name="Grigoriev I.V."/>
            <person name="Nagy L.G."/>
            <person name="Martin F."/>
            <person name="Kauserud H."/>
        </authorList>
    </citation>
    <scope>NUCLEOTIDE SEQUENCE</scope>
    <source>
        <strain evidence="2">CBHHK188m</strain>
    </source>
</reference>
<dbReference type="EMBL" id="JARJLG010000025">
    <property type="protein sequence ID" value="KAJ7769571.1"/>
    <property type="molecule type" value="Genomic_DNA"/>
</dbReference>
<name>A0AAD7JQ54_9AGAR</name>
<feature type="region of interest" description="Disordered" evidence="1">
    <location>
        <begin position="238"/>
        <end position="271"/>
    </location>
</feature>
<comment type="caution">
    <text evidence="2">The sequence shown here is derived from an EMBL/GenBank/DDBJ whole genome shotgun (WGS) entry which is preliminary data.</text>
</comment>
<evidence type="ECO:0000256" key="1">
    <source>
        <dbReference type="SAM" id="MobiDB-lite"/>
    </source>
</evidence>
<proteinExistence type="predicted"/>
<dbReference type="AlphaFoldDB" id="A0AAD7JQ54"/>
<evidence type="ECO:0000313" key="2">
    <source>
        <dbReference type="EMBL" id="KAJ7769571.1"/>
    </source>
</evidence>
<sequence length="299" mass="32564">MFGVGDVDPVEMKSSRISHALNPASSLARPRGMTRDPPAPRAGLEMRYATRRHYLAPSHALSIYAPALILRPTPPPPSLRADTLRRPRYGTHLPTGSPTLLSPNEDANMLPLSQLFSLLPYAGASSPTPSNAALHPAKPIATPKPANSKRLEAGLASGRGGSINVSFLHRIPIAPAVFPERPPLYTRAVGSFATGEPFRFVQSTFRLGFKGERRGGGVGGAVQVSIMDETRAAAGMRTRTRIHRRAEAPSIPSSRVRRKTDEEPDPQTSPPYVELRLYKQAHPTYTAHPTCRMLHFVRV</sequence>